<dbReference type="PANTHER" id="PTHR45640:SF5">
    <property type="entry name" value="ALPHA-CRYSTALLIN B CHAIN"/>
    <property type="match status" value="1"/>
</dbReference>
<proteinExistence type="inferred from homology"/>
<evidence type="ECO:0000256" key="5">
    <source>
        <dbReference type="ARBA" id="ARBA00022990"/>
    </source>
</evidence>
<dbReference type="GO" id="GO:0043066">
    <property type="term" value="P:negative regulation of apoptotic process"/>
    <property type="evidence" value="ECO:0007669"/>
    <property type="project" value="TreeGrafter"/>
</dbReference>
<keyword evidence="2" id="KW-0273">Eye lens protein</keyword>
<feature type="domain" description="SHSP" evidence="9">
    <location>
        <begin position="52"/>
        <end position="146"/>
    </location>
</feature>
<accession>A0AAR2KSH0</accession>
<dbReference type="InterPro" id="IPR008978">
    <property type="entry name" value="HSP20-like_chaperone"/>
</dbReference>
<dbReference type="InterPro" id="IPR002068">
    <property type="entry name" value="A-crystallin/Hsp20_dom"/>
</dbReference>
<dbReference type="PROSITE" id="PS01031">
    <property type="entry name" value="SHSP"/>
    <property type="match status" value="1"/>
</dbReference>
<dbReference type="GO" id="GO:0005634">
    <property type="term" value="C:nucleus"/>
    <property type="evidence" value="ECO:0007669"/>
    <property type="project" value="TreeGrafter"/>
</dbReference>
<evidence type="ECO:0000256" key="8">
    <source>
        <dbReference type="RuleBase" id="RU003616"/>
    </source>
</evidence>
<dbReference type="SUPFAM" id="SSF49764">
    <property type="entry name" value="HSP20-like chaperones"/>
    <property type="match status" value="1"/>
</dbReference>
<dbReference type="GO" id="GO:0046872">
    <property type="term" value="F:metal ion binding"/>
    <property type="evidence" value="ECO:0007669"/>
    <property type="project" value="UniProtKB-KW"/>
</dbReference>
<dbReference type="GO" id="GO:0005212">
    <property type="term" value="F:structural constituent of eye lens"/>
    <property type="evidence" value="ECO:0007669"/>
    <property type="project" value="UniProtKB-KW"/>
</dbReference>
<keyword evidence="5" id="KW-0007">Acetylation</keyword>
<name>A0AAR2KSH0_PYGNA</name>
<dbReference type="GO" id="GO:0042026">
    <property type="term" value="P:protein refolding"/>
    <property type="evidence" value="ECO:0007669"/>
    <property type="project" value="TreeGrafter"/>
</dbReference>
<dbReference type="GeneTree" id="ENSGT00940000157434"/>
<dbReference type="Pfam" id="PF00525">
    <property type="entry name" value="Crystallin"/>
    <property type="match status" value="1"/>
</dbReference>
<reference evidence="10" key="2">
    <citation type="submission" date="2025-08" db="UniProtKB">
        <authorList>
            <consortium name="Ensembl"/>
        </authorList>
    </citation>
    <scope>IDENTIFICATION</scope>
</reference>
<sequence>MDIAIQKPWSRRPYFPGFFPFRIFDQHFGEQWDSEFFAPFYAMFYYRPYFWRYPNWWDGGMSEVRMDRDRFIINLDVKHFSPEELSVKVNDEYVEIHGKHEDRQVIEYTCSNTSHNTCIPKLCVLSILATPVHNDFIISDLAWATF</sequence>
<protein>
    <recommendedName>
        <fullName evidence="1">Alpha-crystallin B chain</fullName>
    </recommendedName>
    <alternativeName>
        <fullName evidence="6">Alpha(B)-crystallin</fullName>
    </alternativeName>
</protein>
<evidence type="ECO:0000256" key="3">
    <source>
        <dbReference type="ARBA" id="ARBA00022723"/>
    </source>
</evidence>
<keyword evidence="3" id="KW-0479">Metal-binding</keyword>
<evidence type="ECO:0000256" key="4">
    <source>
        <dbReference type="ARBA" id="ARBA00022833"/>
    </source>
</evidence>
<comment type="similarity">
    <text evidence="7 8">Belongs to the small heat shock protein (HSP20) family.</text>
</comment>
<keyword evidence="4" id="KW-0862">Zinc</keyword>
<evidence type="ECO:0000256" key="6">
    <source>
        <dbReference type="ARBA" id="ARBA00030175"/>
    </source>
</evidence>
<dbReference type="InterPro" id="IPR001436">
    <property type="entry name" value="Alpha-crystallin/sHSP_animal"/>
</dbReference>
<evidence type="ECO:0000313" key="10">
    <source>
        <dbReference type="Ensembl" id="ENSPNAP00000067278.1"/>
    </source>
</evidence>
<dbReference type="Gene3D" id="2.60.40.790">
    <property type="match status" value="1"/>
</dbReference>
<dbReference type="Pfam" id="PF00011">
    <property type="entry name" value="HSP20"/>
    <property type="match status" value="1"/>
</dbReference>
<dbReference type="AlphaFoldDB" id="A0AAR2KSH0"/>
<evidence type="ECO:0000256" key="1">
    <source>
        <dbReference type="ARBA" id="ARBA00018516"/>
    </source>
</evidence>
<evidence type="ECO:0000313" key="11">
    <source>
        <dbReference type="Proteomes" id="UP001501920"/>
    </source>
</evidence>
<dbReference type="GO" id="GO:0009408">
    <property type="term" value="P:response to heat"/>
    <property type="evidence" value="ECO:0007669"/>
    <property type="project" value="TreeGrafter"/>
</dbReference>
<evidence type="ECO:0000256" key="7">
    <source>
        <dbReference type="PROSITE-ProRule" id="PRU00285"/>
    </source>
</evidence>
<dbReference type="Ensembl" id="ENSPNAT00000070393.1">
    <property type="protein sequence ID" value="ENSPNAP00000067278.1"/>
    <property type="gene ID" value="ENSPNAG00000031570.1"/>
</dbReference>
<dbReference type="GO" id="GO:0051082">
    <property type="term" value="F:unfolded protein binding"/>
    <property type="evidence" value="ECO:0007669"/>
    <property type="project" value="TreeGrafter"/>
</dbReference>
<keyword evidence="11" id="KW-1185">Reference proteome</keyword>
<dbReference type="GO" id="GO:0005737">
    <property type="term" value="C:cytoplasm"/>
    <property type="evidence" value="ECO:0007669"/>
    <property type="project" value="TreeGrafter"/>
</dbReference>
<evidence type="ECO:0000256" key="2">
    <source>
        <dbReference type="ARBA" id="ARBA00022613"/>
    </source>
</evidence>
<dbReference type="PRINTS" id="PR00299">
    <property type="entry name" value="ACRYSTALLIN"/>
</dbReference>
<organism evidence="10 11">
    <name type="scientific">Pygocentrus nattereri</name>
    <name type="common">Red-bellied piranha</name>
    <dbReference type="NCBI Taxonomy" id="42514"/>
    <lineage>
        <taxon>Eukaryota</taxon>
        <taxon>Metazoa</taxon>
        <taxon>Chordata</taxon>
        <taxon>Craniata</taxon>
        <taxon>Vertebrata</taxon>
        <taxon>Euteleostomi</taxon>
        <taxon>Actinopterygii</taxon>
        <taxon>Neopterygii</taxon>
        <taxon>Teleostei</taxon>
        <taxon>Ostariophysi</taxon>
        <taxon>Characiformes</taxon>
        <taxon>Characoidei</taxon>
        <taxon>Pygocentrus</taxon>
    </lineage>
</organism>
<dbReference type="InterPro" id="IPR003090">
    <property type="entry name" value="Alpha-crystallin_N"/>
</dbReference>
<dbReference type="Proteomes" id="UP001501920">
    <property type="component" value="Chromosome 17"/>
</dbReference>
<dbReference type="PANTHER" id="PTHR45640">
    <property type="entry name" value="HEAT SHOCK PROTEIN HSP-12.2-RELATED"/>
    <property type="match status" value="1"/>
</dbReference>
<evidence type="ECO:0000259" key="9">
    <source>
        <dbReference type="PROSITE" id="PS01031"/>
    </source>
</evidence>
<reference evidence="10 11" key="1">
    <citation type="submission" date="2020-10" db="EMBL/GenBank/DDBJ databases">
        <title>Pygocentrus nattereri (red-bellied piranha) genome, fPygNat1, primary haplotype.</title>
        <authorList>
            <person name="Myers G."/>
            <person name="Meyer A."/>
            <person name="Karagic N."/>
            <person name="Pippel M."/>
            <person name="Winkler S."/>
            <person name="Tracey A."/>
            <person name="Wood J."/>
            <person name="Formenti G."/>
            <person name="Howe K."/>
            <person name="Fedrigo O."/>
            <person name="Jarvis E.D."/>
        </authorList>
    </citation>
    <scope>NUCLEOTIDE SEQUENCE [LARGE SCALE GENOMIC DNA]</scope>
</reference>
<reference evidence="10" key="3">
    <citation type="submission" date="2025-09" db="UniProtKB">
        <authorList>
            <consortium name="Ensembl"/>
        </authorList>
    </citation>
    <scope>IDENTIFICATION</scope>
</reference>